<dbReference type="AlphaFoldDB" id="A0A6A6M1I7"/>
<evidence type="ECO:0000313" key="1">
    <source>
        <dbReference type="EMBL" id="KAF2306223.1"/>
    </source>
</evidence>
<organism evidence="1 2">
    <name type="scientific">Hevea brasiliensis</name>
    <name type="common">Para rubber tree</name>
    <name type="synonym">Siphonia brasiliensis</name>
    <dbReference type="NCBI Taxonomy" id="3981"/>
    <lineage>
        <taxon>Eukaryota</taxon>
        <taxon>Viridiplantae</taxon>
        <taxon>Streptophyta</taxon>
        <taxon>Embryophyta</taxon>
        <taxon>Tracheophyta</taxon>
        <taxon>Spermatophyta</taxon>
        <taxon>Magnoliopsida</taxon>
        <taxon>eudicotyledons</taxon>
        <taxon>Gunneridae</taxon>
        <taxon>Pentapetalae</taxon>
        <taxon>rosids</taxon>
        <taxon>fabids</taxon>
        <taxon>Malpighiales</taxon>
        <taxon>Euphorbiaceae</taxon>
        <taxon>Crotonoideae</taxon>
        <taxon>Micrandreae</taxon>
        <taxon>Hevea</taxon>
    </lineage>
</organism>
<name>A0A6A6M1I7_HEVBR</name>
<accession>A0A6A6M1I7</accession>
<evidence type="ECO:0000313" key="2">
    <source>
        <dbReference type="Proteomes" id="UP000467840"/>
    </source>
</evidence>
<protein>
    <recommendedName>
        <fullName evidence="3">SWIM-type domain-containing protein</fullName>
    </recommendedName>
</protein>
<dbReference type="PANTHER" id="PTHR31973:SF187">
    <property type="entry name" value="MUTATOR TRANSPOSASE MUDRA PROTEIN"/>
    <property type="match status" value="1"/>
</dbReference>
<dbReference type="Proteomes" id="UP000467840">
    <property type="component" value="Chromosome 9"/>
</dbReference>
<reference evidence="1 2" key="1">
    <citation type="journal article" date="2020" name="Mol. Plant">
        <title>The Chromosome-Based Rubber Tree Genome Provides New Insights into Spurge Genome Evolution and Rubber Biosynthesis.</title>
        <authorList>
            <person name="Liu J."/>
            <person name="Shi C."/>
            <person name="Shi C.C."/>
            <person name="Li W."/>
            <person name="Zhang Q.J."/>
            <person name="Zhang Y."/>
            <person name="Li K."/>
            <person name="Lu H.F."/>
            <person name="Shi C."/>
            <person name="Zhu S.T."/>
            <person name="Xiao Z.Y."/>
            <person name="Nan H."/>
            <person name="Yue Y."/>
            <person name="Zhu X.G."/>
            <person name="Wu Y."/>
            <person name="Hong X.N."/>
            <person name="Fan G.Y."/>
            <person name="Tong Y."/>
            <person name="Zhang D."/>
            <person name="Mao C.L."/>
            <person name="Liu Y.L."/>
            <person name="Hao S.J."/>
            <person name="Liu W.Q."/>
            <person name="Lv M.Q."/>
            <person name="Zhang H.B."/>
            <person name="Liu Y."/>
            <person name="Hu-Tang G.R."/>
            <person name="Wang J.P."/>
            <person name="Wang J.H."/>
            <person name="Sun Y.H."/>
            <person name="Ni S.B."/>
            <person name="Chen W.B."/>
            <person name="Zhang X.C."/>
            <person name="Jiao Y.N."/>
            <person name="Eichler E.E."/>
            <person name="Li G.H."/>
            <person name="Liu X."/>
            <person name="Gao L.Z."/>
        </authorList>
    </citation>
    <scope>NUCLEOTIDE SEQUENCE [LARGE SCALE GENOMIC DNA]</scope>
    <source>
        <strain evidence="2">cv. GT1</strain>
        <tissue evidence="1">Leaf</tissue>
    </source>
</reference>
<gene>
    <name evidence="1" type="ORF">GH714_015878</name>
</gene>
<sequence>MKELKNESAAAYEDFMAKDPNKFCKAYISTMTKTDIVENNIYRDDVVCPRIRKVLECNKKLTSLCTLKPVVGDTFEAMIKEDRFVVDLVGKHYSCREWDLSSKLCPHACACVNFIRQDPVDYVDKMTGQVNAVNDVRLNEGPSTTGIGVRGGRGALAESGPVAVNIDLAYLGS</sequence>
<keyword evidence="2" id="KW-1185">Reference proteome</keyword>
<evidence type="ECO:0008006" key="3">
    <source>
        <dbReference type="Google" id="ProtNLM"/>
    </source>
</evidence>
<comment type="caution">
    <text evidence="1">The sequence shown here is derived from an EMBL/GenBank/DDBJ whole genome shotgun (WGS) entry which is preliminary data.</text>
</comment>
<proteinExistence type="predicted"/>
<dbReference type="PANTHER" id="PTHR31973">
    <property type="entry name" value="POLYPROTEIN, PUTATIVE-RELATED"/>
    <property type="match status" value="1"/>
</dbReference>
<dbReference type="EMBL" id="JAAGAX010000008">
    <property type="protein sequence ID" value="KAF2306223.1"/>
    <property type="molecule type" value="Genomic_DNA"/>
</dbReference>